<evidence type="ECO:0000313" key="3">
    <source>
        <dbReference type="EMBL" id="KAA2376133.1"/>
    </source>
</evidence>
<gene>
    <name evidence="3" type="ORF">F2Y10_13995</name>
</gene>
<dbReference type="AlphaFoldDB" id="A0A5B3HHT0"/>
<keyword evidence="2" id="KW-0812">Transmembrane</keyword>
<evidence type="ECO:0000256" key="1">
    <source>
        <dbReference type="SAM" id="MobiDB-lite"/>
    </source>
</evidence>
<evidence type="ECO:0000256" key="2">
    <source>
        <dbReference type="SAM" id="Phobius"/>
    </source>
</evidence>
<keyword evidence="2" id="KW-1133">Transmembrane helix</keyword>
<reference evidence="3 4" key="1">
    <citation type="journal article" date="2019" name="Nat. Med.">
        <title>A library of human gut bacterial isolates paired with longitudinal multiomics data enables mechanistic microbiome research.</title>
        <authorList>
            <person name="Poyet M."/>
            <person name="Groussin M."/>
            <person name="Gibbons S.M."/>
            <person name="Avila-Pacheco J."/>
            <person name="Jiang X."/>
            <person name="Kearney S.M."/>
            <person name="Perrotta A.R."/>
            <person name="Berdy B."/>
            <person name="Zhao S."/>
            <person name="Lieberman T.D."/>
            <person name="Swanson P.K."/>
            <person name="Smith M."/>
            <person name="Roesemann S."/>
            <person name="Alexander J.E."/>
            <person name="Rich S.A."/>
            <person name="Livny J."/>
            <person name="Vlamakis H."/>
            <person name="Clish C."/>
            <person name="Bullock K."/>
            <person name="Deik A."/>
            <person name="Scott J."/>
            <person name="Pierce K.A."/>
            <person name="Xavier R.J."/>
            <person name="Alm E.J."/>
        </authorList>
    </citation>
    <scope>NUCLEOTIDE SEQUENCE [LARGE SCALE GENOMIC DNA]</scope>
    <source>
        <strain evidence="3 4">BIOML-A266</strain>
    </source>
</reference>
<sequence length="195" mass="21140">MCAMTGYGRTGRELSQSGTPSRVGRGEVLWRPALLRVPLLRGSTLVETLVMMLVAGIVFLTVMDGMTLFTRLQARRAEALLAAGRRVGGYYRTLSLITAADSVCPAAPEWLTLYGGGRQAELILRDSVLVYRAGVFLDTLSDGVCLLRLEKCTAAPDTVQVGFGADFTAGFPVPAPARLYRIVLDEIEEGYGYEE</sequence>
<name>A0A5B3HHT0_9BACT</name>
<accession>A0A5B3HHT0</accession>
<organism evidence="3 4">
    <name type="scientific">Alistipes onderdonkii</name>
    <dbReference type="NCBI Taxonomy" id="328813"/>
    <lineage>
        <taxon>Bacteria</taxon>
        <taxon>Pseudomonadati</taxon>
        <taxon>Bacteroidota</taxon>
        <taxon>Bacteroidia</taxon>
        <taxon>Bacteroidales</taxon>
        <taxon>Rikenellaceae</taxon>
        <taxon>Alistipes</taxon>
    </lineage>
</organism>
<feature type="transmembrane region" description="Helical" evidence="2">
    <location>
        <begin position="49"/>
        <end position="69"/>
    </location>
</feature>
<dbReference type="Proteomes" id="UP000322940">
    <property type="component" value="Unassembled WGS sequence"/>
</dbReference>
<proteinExistence type="predicted"/>
<evidence type="ECO:0000313" key="4">
    <source>
        <dbReference type="Proteomes" id="UP000322940"/>
    </source>
</evidence>
<evidence type="ECO:0008006" key="5">
    <source>
        <dbReference type="Google" id="ProtNLM"/>
    </source>
</evidence>
<dbReference type="EMBL" id="VVXH01000017">
    <property type="protein sequence ID" value="KAA2376133.1"/>
    <property type="molecule type" value="Genomic_DNA"/>
</dbReference>
<feature type="region of interest" description="Disordered" evidence="1">
    <location>
        <begin position="1"/>
        <end position="22"/>
    </location>
</feature>
<keyword evidence="2" id="KW-0472">Membrane</keyword>
<dbReference type="RefSeq" id="WP_130065730.1">
    <property type="nucleotide sequence ID" value="NZ_JAHOOA010000012.1"/>
</dbReference>
<comment type="caution">
    <text evidence="3">The sequence shown here is derived from an EMBL/GenBank/DDBJ whole genome shotgun (WGS) entry which is preliminary data.</text>
</comment>
<protein>
    <recommendedName>
        <fullName evidence="5">Prepilin-type N-terminal cleavage/methylation domain-containing protein</fullName>
    </recommendedName>
</protein>